<keyword evidence="2" id="KW-1003">Cell membrane</keyword>
<keyword evidence="6" id="KW-0378">Hydrolase</keyword>
<dbReference type="GO" id="GO:0006508">
    <property type="term" value="P:proteolysis"/>
    <property type="evidence" value="ECO:0007669"/>
    <property type="project" value="UniProtKB-KW"/>
</dbReference>
<sequence length="638" mass="69598">MNFFQAQDDARRRTKWLVVYFILAVIGVIISVYGVVAIAMTYLGTGSPFMPSVFLVTAVITGGVMGTGSLFKSMQLNGGGSVVARDMGARQVDAHTTDTDERRLVNVVEEMAIASGVPVPEIWIMDEELGINAFAAGTEPGNAVVAVTRGCLQRLTRDELQGVVAHEFSHILNGDMRLNMRLMGLLFGILMISMIGRTLFHALRFMNVRSSSRDNKGGGGVVIAILLAGVGLMIVGSIGVFFGRLIQAAISRQREYLADASAVQFTRDTNGIAGALMKIGGQEYGSKINAAKAAEASHLFFADGGMFSYGLATHPPLDRRIKALEKSWDGKFISTQLPDVALGRAAQRDARLSGFSGDTSTPPPLPGQTRVARSEMNQLGEPSRIDAAVGRHLHAGLDAEWIHACHDREEAQALIFGLLLAEDNQLREEEVLFVQKGAGHDAGELSVEWNHKLTDLHSSVKIALVDLAIPTLRRLSLPEYERFVEITQWLIASDGQVDLFEFMLQHIVQRHLDSHFRRTGHDKIRYRRIEQLETESNVLLTTMAALGGEDQMESAYRSALEESGATMTMLPPSECGLKNVEQALEKFDAATPLVKKQLLRMLGMAVMHDGSIESREAELLRATADAIGCSVPPFVKNS</sequence>
<gene>
    <name evidence="13" type="ORF">NT6N_06570</name>
</gene>
<name>A0AAT9FHY9_9BACT</name>
<evidence type="ECO:0000256" key="5">
    <source>
        <dbReference type="ARBA" id="ARBA00022723"/>
    </source>
</evidence>
<dbReference type="PANTHER" id="PTHR43221:SF2">
    <property type="entry name" value="PROTEASE HTPX HOMOLOG"/>
    <property type="match status" value="1"/>
</dbReference>
<feature type="transmembrane region" description="Helical" evidence="11">
    <location>
        <begin position="17"/>
        <end position="43"/>
    </location>
</feature>
<dbReference type="EMBL" id="AP026866">
    <property type="protein sequence ID" value="BDS05617.1"/>
    <property type="molecule type" value="Genomic_DNA"/>
</dbReference>
<feature type="transmembrane region" description="Helical" evidence="11">
    <location>
        <begin position="49"/>
        <end position="71"/>
    </location>
</feature>
<dbReference type="KEGG" id="osu:NT6N_06570"/>
<evidence type="ECO:0000256" key="6">
    <source>
        <dbReference type="ARBA" id="ARBA00022801"/>
    </source>
</evidence>
<keyword evidence="9" id="KW-0482">Metalloprotease</keyword>
<dbReference type="PANTHER" id="PTHR43221">
    <property type="entry name" value="PROTEASE HTPX"/>
    <property type="match status" value="1"/>
</dbReference>
<keyword evidence="8 11" id="KW-1133">Transmembrane helix</keyword>
<evidence type="ECO:0000256" key="11">
    <source>
        <dbReference type="SAM" id="Phobius"/>
    </source>
</evidence>
<dbReference type="Gene3D" id="3.30.2010.10">
    <property type="entry name" value="Metalloproteases ('zincins'), catalytic domain"/>
    <property type="match status" value="1"/>
</dbReference>
<keyword evidence="3 13" id="KW-0645">Protease</keyword>
<feature type="transmembrane region" description="Helical" evidence="11">
    <location>
        <begin position="182"/>
        <end position="200"/>
    </location>
</feature>
<dbReference type="InterPro" id="IPR050083">
    <property type="entry name" value="HtpX_protease"/>
</dbReference>
<evidence type="ECO:0000256" key="8">
    <source>
        <dbReference type="ARBA" id="ARBA00022989"/>
    </source>
</evidence>
<feature type="transmembrane region" description="Helical" evidence="11">
    <location>
        <begin position="220"/>
        <end position="246"/>
    </location>
</feature>
<keyword evidence="7" id="KW-0862">Zinc</keyword>
<evidence type="ECO:0000256" key="7">
    <source>
        <dbReference type="ARBA" id="ARBA00022833"/>
    </source>
</evidence>
<evidence type="ECO:0000256" key="3">
    <source>
        <dbReference type="ARBA" id="ARBA00022670"/>
    </source>
</evidence>
<dbReference type="CDD" id="cd07340">
    <property type="entry name" value="M48B_Htpx_like"/>
    <property type="match status" value="1"/>
</dbReference>
<dbReference type="GO" id="GO:0004222">
    <property type="term" value="F:metalloendopeptidase activity"/>
    <property type="evidence" value="ECO:0007669"/>
    <property type="project" value="InterPro"/>
</dbReference>
<keyword evidence="5" id="KW-0479">Metal-binding</keyword>
<dbReference type="Pfam" id="PF01435">
    <property type="entry name" value="Peptidase_M48"/>
    <property type="match status" value="1"/>
</dbReference>
<evidence type="ECO:0000256" key="1">
    <source>
        <dbReference type="ARBA" id="ARBA00001947"/>
    </source>
</evidence>
<evidence type="ECO:0000256" key="10">
    <source>
        <dbReference type="ARBA" id="ARBA00023136"/>
    </source>
</evidence>
<accession>A0AAT9FHY9</accession>
<keyword evidence="4 11" id="KW-0812">Transmembrane</keyword>
<organism evidence="13">
    <name type="scientific">Oceaniferula spumae</name>
    <dbReference type="NCBI Taxonomy" id="2979115"/>
    <lineage>
        <taxon>Bacteria</taxon>
        <taxon>Pseudomonadati</taxon>
        <taxon>Verrucomicrobiota</taxon>
        <taxon>Verrucomicrobiia</taxon>
        <taxon>Verrucomicrobiales</taxon>
        <taxon>Verrucomicrobiaceae</taxon>
        <taxon>Oceaniferula</taxon>
    </lineage>
</organism>
<dbReference type="AlphaFoldDB" id="A0AAT9FHY9"/>
<feature type="domain" description="Peptidase M48" evidence="12">
    <location>
        <begin position="100"/>
        <end position="326"/>
    </location>
</feature>
<evidence type="ECO:0000256" key="2">
    <source>
        <dbReference type="ARBA" id="ARBA00022475"/>
    </source>
</evidence>
<keyword evidence="10 11" id="KW-0472">Membrane</keyword>
<protein>
    <submittedName>
        <fullName evidence="13">Zn-dependent protease</fullName>
    </submittedName>
</protein>
<reference evidence="13" key="1">
    <citation type="submission" date="2024-07" db="EMBL/GenBank/DDBJ databases">
        <title>Complete genome sequence of Verrucomicrobiaceae bacterium NT6N.</title>
        <authorList>
            <person name="Huang C."/>
            <person name="Takami H."/>
            <person name="Hamasaki K."/>
        </authorList>
    </citation>
    <scope>NUCLEOTIDE SEQUENCE</scope>
    <source>
        <strain evidence="13">NT6N</strain>
    </source>
</reference>
<proteinExistence type="predicted"/>
<evidence type="ECO:0000256" key="9">
    <source>
        <dbReference type="ARBA" id="ARBA00023049"/>
    </source>
</evidence>
<dbReference type="InterPro" id="IPR001915">
    <property type="entry name" value="Peptidase_M48"/>
</dbReference>
<evidence type="ECO:0000313" key="13">
    <source>
        <dbReference type="EMBL" id="BDS05617.1"/>
    </source>
</evidence>
<evidence type="ECO:0000256" key="4">
    <source>
        <dbReference type="ARBA" id="ARBA00022692"/>
    </source>
</evidence>
<evidence type="ECO:0000259" key="12">
    <source>
        <dbReference type="Pfam" id="PF01435"/>
    </source>
</evidence>
<dbReference type="GO" id="GO:0046872">
    <property type="term" value="F:metal ion binding"/>
    <property type="evidence" value="ECO:0007669"/>
    <property type="project" value="UniProtKB-KW"/>
</dbReference>
<comment type="cofactor">
    <cofactor evidence="1">
        <name>Zn(2+)</name>
        <dbReference type="ChEBI" id="CHEBI:29105"/>
    </cofactor>
</comment>